<feature type="region of interest" description="Disordered" evidence="1">
    <location>
        <begin position="85"/>
        <end position="109"/>
    </location>
</feature>
<dbReference type="InterPro" id="IPR001387">
    <property type="entry name" value="Cro/C1-type_HTH"/>
</dbReference>
<proteinExistence type="predicted"/>
<dbReference type="SUPFAM" id="SSF47413">
    <property type="entry name" value="lambda repressor-like DNA-binding domains"/>
    <property type="match status" value="1"/>
</dbReference>
<dbReference type="EMBL" id="JBHSXX010000001">
    <property type="protein sequence ID" value="MFC6866261.1"/>
    <property type="molecule type" value="Genomic_DNA"/>
</dbReference>
<protein>
    <submittedName>
        <fullName evidence="2">Multiprotein-bridging factor 1 family protein</fullName>
    </submittedName>
</protein>
<keyword evidence="3" id="KW-1185">Reference proteome</keyword>
<gene>
    <name evidence="2" type="ORF">ACFQGD_03800</name>
</gene>
<comment type="caution">
    <text evidence="2">The sequence shown here is derived from an EMBL/GenBank/DDBJ whole genome shotgun (WGS) entry which is preliminary data.</text>
</comment>
<sequence>MQTNADPPIGQLIRSARQRLKISQYELADRLAAISGKATMGRDRVARWERGRQVPRDEWRQWLSVALQIPKSTLDAGAAAARRRSQLGHAAVTANPPVNSNTSRRNQGSPALLPVFRSRVQAGILAATLMNPNRAFSLTELADHAGGSLASVSKESDLLEAAGILARRNEGTVRLVRAVTDRPIVGPLTDLIRVTYGVPQVLGEELGRVPGISRITVCSTWAERFAGLPGIDPTMIQIRLTVPDESALDEPELEAAIDRASKRVHREIKYTIVGTDDAKAEVNGVPIPRQRDRRPVVDVAILRRPAGHPSIVASWEQGQEVISELLDEGQLELISGTDADATPFFELAESHLDASDQLATSAPASAFLLVCEAAQLIGSGMLARQGLRPAANAALNVVSRAVTAQFGLRFSQIELLRQRALELATPTSRDNRATSADVADYAPTVRSLLDAARTLTPRLGVYA</sequence>
<dbReference type="RefSeq" id="WP_345407514.1">
    <property type="nucleotide sequence ID" value="NZ_BAABLA010000123.1"/>
</dbReference>
<evidence type="ECO:0000256" key="1">
    <source>
        <dbReference type="SAM" id="MobiDB-lite"/>
    </source>
</evidence>
<evidence type="ECO:0000313" key="3">
    <source>
        <dbReference type="Proteomes" id="UP001596337"/>
    </source>
</evidence>
<name>A0ABW2BTA6_9PSEU</name>
<organism evidence="2 3">
    <name type="scientific">Haloechinothrix salitolerans</name>
    <dbReference type="NCBI Taxonomy" id="926830"/>
    <lineage>
        <taxon>Bacteria</taxon>
        <taxon>Bacillati</taxon>
        <taxon>Actinomycetota</taxon>
        <taxon>Actinomycetes</taxon>
        <taxon>Pseudonocardiales</taxon>
        <taxon>Pseudonocardiaceae</taxon>
        <taxon>Haloechinothrix</taxon>
    </lineage>
</organism>
<dbReference type="CDD" id="cd00093">
    <property type="entry name" value="HTH_XRE"/>
    <property type="match status" value="1"/>
</dbReference>
<accession>A0ABW2BTA6</accession>
<reference evidence="3" key="1">
    <citation type="journal article" date="2019" name="Int. J. Syst. Evol. Microbiol.">
        <title>The Global Catalogue of Microorganisms (GCM) 10K type strain sequencing project: providing services to taxonomists for standard genome sequencing and annotation.</title>
        <authorList>
            <consortium name="The Broad Institute Genomics Platform"/>
            <consortium name="The Broad Institute Genome Sequencing Center for Infectious Disease"/>
            <person name="Wu L."/>
            <person name="Ma J."/>
        </authorList>
    </citation>
    <scope>NUCLEOTIDE SEQUENCE [LARGE SCALE GENOMIC DNA]</scope>
    <source>
        <strain evidence="3">KCTC 32255</strain>
    </source>
</reference>
<dbReference type="InterPro" id="IPR010982">
    <property type="entry name" value="Lambda_DNA-bd_dom_sf"/>
</dbReference>
<evidence type="ECO:0000313" key="2">
    <source>
        <dbReference type="EMBL" id="MFC6866261.1"/>
    </source>
</evidence>
<dbReference type="Gene3D" id="1.10.260.40">
    <property type="entry name" value="lambda repressor-like DNA-binding domains"/>
    <property type="match status" value="1"/>
</dbReference>
<dbReference type="Proteomes" id="UP001596337">
    <property type="component" value="Unassembled WGS sequence"/>
</dbReference>
<feature type="compositionally biased region" description="Polar residues" evidence="1">
    <location>
        <begin position="96"/>
        <end position="109"/>
    </location>
</feature>